<dbReference type="Pfam" id="PF05193">
    <property type="entry name" value="Peptidase_M16_C"/>
    <property type="match status" value="1"/>
</dbReference>
<keyword evidence="5" id="KW-1185">Reference proteome</keyword>
<dbReference type="InterPro" id="IPR011249">
    <property type="entry name" value="Metalloenz_LuxS/M16"/>
</dbReference>
<dbReference type="InterPro" id="IPR011765">
    <property type="entry name" value="Pept_M16_N"/>
</dbReference>
<evidence type="ECO:0000259" key="3">
    <source>
        <dbReference type="Pfam" id="PF05193"/>
    </source>
</evidence>
<evidence type="ECO:0000259" key="2">
    <source>
        <dbReference type="Pfam" id="PF00675"/>
    </source>
</evidence>
<dbReference type="Gene3D" id="3.30.830.10">
    <property type="entry name" value="Metalloenzyme, LuxS/M16 peptidase-like"/>
    <property type="match status" value="2"/>
</dbReference>
<dbReference type="EMBL" id="JAAMFK010000002">
    <property type="protein sequence ID" value="MBS9338321.1"/>
    <property type="molecule type" value="Genomic_DNA"/>
</dbReference>
<name>A0ABS5QZ01_9LACO</name>
<accession>A0ABS5QZ01</accession>
<organism evidence="4 5">
    <name type="scientific">Fructobacillus broussonetiae</name>
    <dbReference type="NCBI Taxonomy" id="2713173"/>
    <lineage>
        <taxon>Bacteria</taxon>
        <taxon>Bacillati</taxon>
        <taxon>Bacillota</taxon>
        <taxon>Bacilli</taxon>
        <taxon>Lactobacillales</taxon>
        <taxon>Lactobacillaceae</taxon>
        <taxon>Fructobacillus</taxon>
    </lineage>
</organism>
<feature type="domain" description="Peptidase M16 C-terminal" evidence="3">
    <location>
        <begin position="174"/>
        <end position="358"/>
    </location>
</feature>
<dbReference type="Pfam" id="PF00675">
    <property type="entry name" value="Peptidase_M16"/>
    <property type="match status" value="1"/>
</dbReference>
<keyword evidence="1" id="KW-0175">Coiled coil</keyword>
<dbReference type="PANTHER" id="PTHR11851:SF134">
    <property type="entry name" value="ZINC-DEPENDENT PROTEASE"/>
    <property type="match status" value="1"/>
</dbReference>
<dbReference type="InterPro" id="IPR007863">
    <property type="entry name" value="Peptidase_M16_C"/>
</dbReference>
<dbReference type="InterPro" id="IPR050361">
    <property type="entry name" value="MPP/UQCRC_Complex"/>
</dbReference>
<dbReference type="PANTHER" id="PTHR11851">
    <property type="entry name" value="METALLOPROTEASE"/>
    <property type="match status" value="1"/>
</dbReference>
<evidence type="ECO:0000313" key="5">
    <source>
        <dbReference type="Proteomes" id="UP001519504"/>
    </source>
</evidence>
<proteinExistence type="predicted"/>
<evidence type="ECO:0000313" key="4">
    <source>
        <dbReference type="EMBL" id="MBS9338321.1"/>
    </source>
</evidence>
<gene>
    <name evidence="4" type="ORF">G6R29_01560</name>
</gene>
<feature type="coiled-coil region" evidence="1">
    <location>
        <begin position="330"/>
        <end position="357"/>
    </location>
</feature>
<reference evidence="4 5" key="1">
    <citation type="submission" date="2020-02" db="EMBL/GenBank/DDBJ databases">
        <title>Fructobacillus sp. isolated from paper mulberry of Taiwan.</title>
        <authorList>
            <person name="Lin S.-T."/>
        </authorList>
    </citation>
    <scope>NUCLEOTIDE SEQUENCE [LARGE SCALE GENOMIC DNA]</scope>
    <source>
        <strain evidence="4 5">M2-14</strain>
    </source>
</reference>
<protein>
    <submittedName>
        <fullName evidence="4">Insulinase family protein</fullName>
    </submittedName>
</protein>
<dbReference type="SUPFAM" id="SSF63411">
    <property type="entry name" value="LuxS/MPP-like metallohydrolase"/>
    <property type="match status" value="2"/>
</dbReference>
<evidence type="ECO:0000256" key="1">
    <source>
        <dbReference type="SAM" id="Coils"/>
    </source>
</evidence>
<feature type="domain" description="Peptidase M16 N-terminal" evidence="2">
    <location>
        <begin position="56"/>
        <end position="166"/>
    </location>
</feature>
<dbReference type="Proteomes" id="UP001519504">
    <property type="component" value="Unassembled WGS sequence"/>
</dbReference>
<sequence length="420" mass="47406">MTLTTDQFTFKTADGLTVNLIEKTGYKQVIGAITARFGSLQNAFEDESGKLVSVPAGTAHFLEHKLFDKEDGDALVGFLDRGADANAFTSNTATCYYFTATSQLKENLDHLMTFVEEPYFTEEKVAREKGIIEEEIASYEDDPFWMLYQGILKTAYPESAIGEDIAGSKESIATITPELLYDVYNHFYQPKNLVLTVVGDFDQTELKHFIEQKQASFSKKTLPLIKSEPSQAVSSVPGETVKSYPISQPKLALLANLPFNTFPLSGEDRVKERLMAEFAFDLIFGEQTDWYQKQYQNGVLGDDFDYEIESSGPYFFVTFFSAGENVDQQIETIQKRLAEAKDVIARSESDFSRLKKALIGENLIASDRLSKLALDEDLALYGLSYSDKMRLITQFCFCDIENYAQRAFNEVALTRFMIKK</sequence>
<dbReference type="NCBIfam" id="NF047421">
    <property type="entry name" value="YfmH_fam"/>
    <property type="match status" value="1"/>
</dbReference>
<dbReference type="RefSeq" id="WP_213808608.1">
    <property type="nucleotide sequence ID" value="NZ_JAAMFK010000002.1"/>
</dbReference>
<comment type="caution">
    <text evidence="4">The sequence shown here is derived from an EMBL/GenBank/DDBJ whole genome shotgun (WGS) entry which is preliminary data.</text>
</comment>